<dbReference type="Gene3D" id="2.40.160.10">
    <property type="entry name" value="Porin"/>
    <property type="match status" value="1"/>
</dbReference>
<organism evidence="2 3">
    <name type="scientific">Capsicum baccatum</name>
    <name type="common">Peruvian pepper</name>
    <dbReference type="NCBI Taxonomy" id="33114"/>
    <lineage>
        <taxon>Eukaryota</taxon>
        <taxon>Viridiplantae</taxon>
        <taxon>Streptophyta</taxon>
        <taxon>Embryophyta</taxon>
        <taxon>Tracheophyta</taxon>
        <taxon>Spermatophyta</taxon>
        <taxon>Magnoliopsida</taxon>
        <taxon>eudicotyledons</taxon>
        <taxon>Gunneridae</taxon>
        <taxon>Pentapetalae</taxon>
        <taxon>asterids</taxon>
        <taxon>lamiids</taxon>
        <taxon>Solanales</taxon>
        <taxon>Solanaceae</taxon>
        <taxon>Solanoideae</taxon>
        <taxon>Capsiceae</taxon>
        <taxon>Capsicum</taxon>
    </lineage>
</organism>
<evidence type="ECO:0008006" key="4">
    <source>
        <dbReference type="Google" id="ProtNLM"/>
    </source>
</evidence>
<dbReference type="PANTHER" id="PTHR11743:SF78">
    <property type="entry name" value="MITOCHONDRIAL OUTER MEMBRANE PROTEIN PORIN OF 36 KDA-LIKE"/>
    <property type="match status" value="1"/>
</dbReference>
<evidence type="ECO:0000313" key="2">
    <source>
        <dbReference type="EMBL" id="PHT47843.1"/>
    </source>
</evidence>
<dbReference type="InterPro" id="IPR001925">
    <property type="entry name" value="Porin_Euk"/>
</dbReference>
<dbReference type="InterPro" id="IPR027246">
    <property type="entry name" value="Porin_Euk/Tom40"/>
</dbReference>
<dbReference type="InterPro" id="IPR023614">
    <property type="entry name" value="Porin_dom_sf"/>
</dbReference>
<dbReference type="STRING" id="33114.A0A2G2WRI0"/>
<comment type="similarity">
    <text evidence="1">Belongs to the eukaryotic mitochondrial porin (TC 1.B.8.1) family.</text>
</comment>
<gene>
    <name evidence="2" type="ORF">CQW23_12051</name>
</gene>
<proteinExistence type="inferred from homology"/>
<dbReference type="EMBL" id="MLFT02000005">
    <property type="protein sequence ID" value="PHT47843.1"/>
    <property type="molecule type" value="Genomic_DNA"/>
</dbReference>
<dbReference type="OrthoDB" id="7827681at2759"/>
<comment type="caution">
    <text evidence="2">The sequence shown here is derived from an EMBL/GenBank/DDBJ whole genome shotgun (WGS) entry which is preliminary data.</text>
</comment>
<dbReference type="PANTHER" id="PTHR11743">
    <property type="entry name" value="VOLTAGE-DEPENDENT ANION-SELECTIVE CHANNEL"/>
    <property type="match status" value="1"/>
</dbReference>
<keyword evidence="3" id="KW-1185">Reference proteome</keyword>
<accession>A0A2G2WRI0</accession>
<dbReference type="Pfam" id="PF01459">
    <property type="entry name" value="Porin_3"/>
    <property type="match status" value="1"/>
</dbReference>
<dbReference type="GO" id="GO:0005741">
    <property type="term" value="C:mitochondrial outer membrane"/>
    <property type="evidence" value="ECO:0007669"/>
    <property type="project" value="InterPro"/>
</dbReference>
<name>A0A2G2WRI0_CAPBA</name>
<reference evidence="2 3" key="1">
    <citation type="journal article" date="2017" name="Genome Biol.">
        <title>New reference genome sequences of hot pepper reveal the massive evolution of plant disease-resistance genes by retroduplication.</title>
        <authorList>
            <person name="Kim S."/>
            <person name="Park J."/>
            <person name="Yeom S.I."/>
            <person name="Kim Y.M."/>
            <person name="Seo E."/>
            <person name="Kim K.T."/>
            <person name="Kim M.S."/>
            <person name="Lee J.M."/>
            <person name="Cheong K."/>
            <person name="Shin H.S."/>
            <person name="Kim S.B."/>
            <person name="Han K."/>
            <person name="Lee J."/>
            <person name="Park M."/>
            <person name="Lee H.A."/>
            <person name="Lee H.Y."/>
            <person name="Lee Y."/>
            <person name="Oh S."/>
            <person name="Lee J.H."/>
            <person name="Choi E."/>
            <person name="Choi E."/>
            <person name="Lee S.E."/>
            <person name="Jeon J."/>
            <person name="Kim H."/>
            <person name="Choi G."/>
            <person name="Song H."/>
            <person name="Lee J."/>
            <person name="Lee S.C."/>
            <person name="Kwon J.K."/>
            <person name="Lee H.Y."/>
            <person name="Koo N."/>
            <person name="Hong Y."/>
            <person name="Kim R.W."/>
            <person name="Kang W.H."/>
            <person name="Huh J.H."/>
            <person name="Kang B.C."/>
            <person name="Yang T.J."/>
            <person name="Lee Y.H."/>
            <person name="Bennetzen J.L."/>
            <person name="Choi D."/>
        </authorList>
    </citation>
    <scope>NUCLEOTIDE SEQUENCE [LARGE SCALE GENOMIC DNA]</scope>
    <source>
        <strain evidence="3">cv. PBC81</strain>
    </source>
</reference>
<dbReference type="AlphaFoldDB" id="A0A2G2WRI0"/>
<dbReference type="Proteomes" id="UP000224567">
    <property type="component" value="Unassembled WGS sequence"/>
</dbReference>
<sequence>MSKHPRIYSHIGKNATDLLYGDYIRQSPIHYHYNSVDWNVYFKCQVSGIAPGLSALLKLCLPDQRSNMVEVQYMNNYFGVATGISLTRTPLLSLSGVTGIGFFNIGTDISFDTATTTLSEYNAGLSFDTDILTASLSLSDKADTLRAQLYGSILPLTNTGIAAELTHRFFSKQTTLTLGAQHCLFPFMLIKARVASDGCLGALVQNNIFSALSLTIATEVNAMDAMKPVKLGITLAFKH</sequence>
<reference evidence="3" key="2">
    <citation type="journal article" date="2017" name="J. Anim. Genet.">
        <title>Multiple reference genome sequences of hot pepper reveal the massive evolution of plant disease resistance genes by retroduplication.</title>
        <authorList>
            <person name="Kim S."/>
            <person name="Park J."/>
            <person name="Yeom S.-I."/>
            <person name="Kim Y.-M."/>
            <person name="Seo E."/>
            <person name="Kim K.-T."/>
            <person name="Kim M.-S."/>
            <person name="Lee J.M."/>
            <person name="Cheong K."/>
            <person name="Shin H.-S."/>
            <person name="Kim S.-B."/>
            <person name="Han K."/>
            <person name="Lee J."/>
            <person name="Park M."/>
            <person name="Lee H.-A."/>
            <person name="Lee H.-Y."/>
            <person name="Lee Y."/>
            <person name="Oh S."/>
            <person name="Lee J.H."/>
            <person name="Choi E."/>
            <person name="Choi E."/>
            <person name="Lee S.E."/>
            <person name="Jeon J."/>
            <person name="Kim H."/>
            <person name="Choi G."/>
            <person name="Song H."/>
            <person name="Lee J."/>
            <person name="Lee S.-C."/>
            <person name="Kwon J.-K."/>
            <person name="Lee H.-Y."/>
            <person name="Koo N."/>
            <person name="Hong Y."/>
            <person name="Kim R.W."/>
            <person name="Kang W.-H."/>
            <person name="Huh J.H."/>
            <person name="Kang B.-C."/>
            <person name="Yang T.-J."/>
            <person name="Lee Y.-H."/>
            <person name="Bennetzen J.L."/>
            <person name="Choi D."/>
        </authorList>
    </citation>
    <scope>NUCLEOTIDE SEQUENCE [LARGE SCALE GENOMIC DNA]</scope>
    <source>
        <strain evidence="3">cv. PBC81</strain>
    </source>
</reference>
<protein>
    <recommendedName>
        <fullName evidence="4">Mitochondrial outer membrane protein porin of 36 kDa</fullName>
    </recommendedName>
</protein>
<evidence type="ECO:0000313" key="3">
    <source>
        <dbReference type="Proteomes" id="UP000224567"/>
    </source>
</evidence>
<evidence type="ECO:0000256" key="1">
    <source>
        <dbReference type="ARBA" id="ARBA00009624"/>
    </source>
</evidence>
<dbReference type="GO" id="GO:0008308">
    <property type="term" value="F:voltage-gated monoatomic anion channel activity"/>
    <property type="evidence" value="ECO:0007669"/>
    <property type="project" value="InterPro"/>
</dbReference>